<dbReference type="PANTHER" id="PTHR43806:SF67">
    <property type="entry name" value="EGF-LIKE DOMAIN-CONTAINING PROTEIN"/>
    <property type="match status" value="1"/>
</dbReference>
<comment type="similarity">
    <text evidence="1 8">Belongs to the peptidase S8 family.</text>
</comment>
<reference evidence="11" key="1">
    <citation type="submission" date="2019-03" db="EMBL/GenBank/DDBJ databases">
        <title>Long read genome sequence of the mycoparasitic Pythium oligandrum ATCC 38472 isolated from sugarbeet rhizosphere.</title>
        <authorList>
            <person name="Gaulin E."/>
        </authorList>
    </citation>
    <scope>NUCLEOTIDE SEQUENCE</scope>
    <source>
        <strain evidence="11">ATCC 38472_TT</strain>
    </source>
</reference>
<name>A0A8K1CU14_PYTOL</name>
<dbReference type="InterPro" id="IPR050131">
    <property type="entry name" value="Peptidase_S8_subtilisin-like"/>
</dbReference>
<dbReference type="Proteomes" id="UP000794436">
    <property type="component" value="Unassembled WGS sequence"/>
</dbReference>
<dbReference type="Gene3D" id="3.40.50.200">
    <property type="entry name" value="Peptidase S8/S53 domain"/>
    <property type="match status" value="1"/>
</dbReference>
<dbReference type="Pfam" id="PF00082">
    <property type="entry name" value="Peptidase_S8"/>
    <property type="match status" value="1"/>
</dbReference>
<evidence type="ECO:0000256" key="4">
    <source>
        <dbReference type="ARBA" id="ARBA00022825"/>
    </source>
</evidence>
<dbReference type="PANTHER" id="PTHR43806">
    <property type="entry name" value="PEPTIDASE S8"/>
    <property type="match status" value="1"/>
</dbReference>
<dbReference type="InterPro" id="IPR015500">
    <property type="entry name" value="Peptidase_S8_subtilisin-rel"/>
</dbReference>
<evidence type="ECO:0000256" key="5">
    <source>
        <dbReference type="ARBA" id="ARBA00023529"/>
    </source>
</evidence>
<dbReference type="InterPro" id="IPR036852">
    <property type="entry name" value="Peptidase_S8/S53_dom_sf"/>
</dbReference>
<feature type="active site" description="Charge relay system" evidence="7 8">
    <location>
        <position position="229"/>
    </location>
</feature>
<dbReference type="EMBL" id="SPLM01000001">
    <property type="protein sequence ID" value="TMW69595.1"/>
    <property type="molecule type" value="Genomic_DNA"/>
</dbReference>
<dbReference type="PROSITE" id="PS00138">
    <property type="entry name" value="SUBTILASE_SER"/>
    <property type="match status" value="1"/>
</dbReference>
<dbReference type="AlphaFoldDB" id="A0A8K1CU14"/>
<evidence type="ECO:0000313" key="11">
    <source>
        <dbReference type="EMBL" id="TMW69595.1"/>
    </source>
</evidence>
<feature type="domain" description="Peptidase S8/S53" evidence="10">
    <location>
        <begin position="184"/>
        <end position="431"/>
    </location>
</feature>
<dbReference type="PRINTS" id="PR00723">
    <property type="entry name" value="SUBTILISIN"/>
</dbReference>
<dbReference type="GO" id="GO:0004252">
    <property type="term" value="F:serine-type endopeptidase activity"/>
    <property type="evidence" value="ECO:0007669"/>
    <property type="project" value="UniProtKB-UniRule"/>
</dbReference>
<proteinExistence type="inferred from homology"/>
<evidence type="ECO:0000259" key="10">
    <source>
        <dbReference type="Pfam" id="PF00082"/>
    </source>
</evidence>
<dbReference type="SUPFAM" id="SSF52743">
    <property type="entry name" value="Subtilisin-like"/>
    <property type="match status" value="1"/>
</dbReference>
<dbReference type="InterPro" id="IPR000209">
    <property type="entry name" value="Peptidase_S8/S53_dom"/>
</dbReference>
<feature type="active site" description="Charge relay system" evidence="7 8">
    <location>
        <position position="193"/>
    </location>
</feature>
<feature type="chain" id="PRO_5035475817" description="subtilisin" evidence="9">
    <location>
        <begin position="22"/>
        <end position="479"/>
    </location>
</feature>
<keyword evidence="9" id="KW-0732">Signal</keyword>
<keyword evidence="12" id="KW-1185">Reference proteome</keyword>
<keyword evidence="3 8" id="KW-0378">Hydrolase</keyword>
<sequence>MVSARVFALTALATAVSTASASVPHVDAGVHRTLRRQGTVNLIVTMKQSTESALASIHEAEYTSRGARIDAIVNRLEKHAKSSQKDISQLTTKEATTTSGASLFASSTSFWISNEVSFKGATPELLNKLMTLPNIAKIREERVYSLDVVAVAAANSTISEDQPETEWGIRIVQAPEVWATGNKGEGIVIGGIDTGVQFTHEALRDNYRGEYGWFDPQMTSKEPFDNYGHGTHTMGTIAGAKGIGVAPGVKWMACKGCGDECLESDLLACAQFMTCPTDADGNNRDCSKAPAVVSNSWSTGRGDNMFRAAVDAWHAAGIIPIFSAGNLGPGCGTIRSPGEYDNVIGVGATSSNDSLADLSSKGPGVLGTTKPDLSAPGHDVRSSWSFGDDEYAELSGTSMAVPHVTGIVALLLKAKPGLTFTEVREILQASVDTESLLPTGLACGDIPDGVFPNNGFGYGRINARKAVNLATGSTPAPSQ</sequence>
<dbReference type="EC" id="3.4.21.62" evidence="6"/>
<evidence type="ECO:0000256" key="1">
    <source>
        <dbReference type="ARBA" id="ARBA00011073"/>
    </source>
</evidence>
<keyword evidence="4 8" id="KW-0720">Serine protease</keyword>
<evidence type="ECO:0000256" key="2">
    <source>
        <dbReference type="ARBA" id="ARBA00022670"/>
    </source>
</evidence>
<evidence type="ECO:0000256" key="9">
    <source>
        <dbReference type="SAM" id="SignalP"/>
    </source>
</evidence>
<comment type="caution">
    <text evidence="11">The sequence shown here is derived from an EMBL/GenBank/DDBJ whole genome shotgun (WGS) entry which is preliminary data.</text>
</comment>
<evidence type="ECO:0000256" key="8">
    <source>
        <dbReference type="PROSITE-ProRule" id="PRU01240"/>
    </source>
</evidence>
<dbReference type="OrthoDB" id="206201at2759"/>
<organism evidence="11 12">
    <name type="scientific">Pythium oligandrum</name>
    <name type="common">Mycoparasitic fungus</name>
    <dbReference type="NCBI Taxonomy" id="41045"/>
    <lineage>
        <taxon>Eukaryota</taxon>
        <taxon>Sar</taxon>
        <taxon>Stramenopiles</taxon>
        <taxon>Oomycota</taxon>
        <taxon>Peronosporomycetes</taxon>
        <taxon>Pythiales</taxon>
        <taxon>Pythiaceae</taxon>
        <taxon>Pythium</taxon>
    </lineage>
</organism>
<protein>
    <recommendedName>
        <fullName evidence="6">subtilisin</fullName>
        <ecNumber evidence="6">3.4.21.62</ecNumber>
    </recommendedName>
</protein>
<evidence type="ECO:0000256" key="3">
    <source>
        <dbReference type="ARBA" id="ARBA00022801"/>
    </source>
</evidence>
<evidence type="ECO:0000256" key="7">
    <source>
        <dbReference type="PIRSR" id="PIRSR615500-1"/>
    </source>
</evidence>
<gene>
    <name evidence="11" type="ORF">Poli38472_001751</name>
</gene>
<feature type="signal peptide" evidence="9">
    <location>
        <begin position="1"/>
        <end position="21"/>
    </location>
</feature>
<dbReference type="PROSITE" id="PS51892">
    <property type="entry name" value="SUBTILASE"/>
    <property type="match status" value="1"/>
</dbReference>
<comment type="catalytic activity">
    <reaction evidence="5">
        <text>Hydrolysis of proteins with broad specificity for peptide bonds, and a preference for a large uncharged residue in P1. Hydrolyzes peptide amides.</text>
        <dbReference type="EC" id="3.4.21.62"/>
    </reaction>
</comment>
<dbReference type="GO" id="GO:0006508">
    <property type="term" value="P:proteolysis"/>
    <property type="evidence" value="ECO:0007669"/>
    <property type="project" value="UniProtKB-KW"/>
</dbReference>
<dbReference type="InterPro" id="IPR023828">
    <property type="entry name" value="Peptidase_S8_Ser-AS"/>
</dbReference>
<accession>A0A8K1CU14</accession>
<feature type="active site" description="Charge relay system" evidence="7 8">
    <location>
        <position position="398"/>
    </location>
</feature>
<keyword evidence="2 8" id="KW-0645">Protease</keyword>
<evidence type="ECO:0000313" key="12">
    <source>
        <dbReference type="Proteomes" id="UP000794436"/>
    </source>
</evidence>
<evidence type="ECO:0000256" key="6">
    <source>
        <dbReference type="ARBA" id="ARBA00023619"/>
    </source>
</evidence>